<keyword evidence="22" id="KW-1185">Reference proteome</keyword>
<dbReference type="PIRSF" id="PIRSF001455">
    <property type="entry name" value="DHQ_synth"/>
    <property type="match status" value="1"/>
</dbReference>
<dbReference type="GO" id="GO:0046872">
    <property type="term" value="F:metal ion binding"/>
    <property type="evidence" value="ECO:0007669"/>
    <property type="project" value="UniProtKB-KW"/>
</dbReference>
<evidence type="ECO:0000256" key="10">
    <source>
        <dbReference type="ARBA" id="ARBA00022605"/>
    </source>
</evidence>
<dbReference type="Gene3D" id="1.20.1090.10">
    <property type="entry name" value="Dehydroquinate synthase-like - alpha domain"/>
    <property type="match status" value="1"/>
</dbReference>
<evidence type="ECO:0000256" key="15">
    <source>
        <dbReference type="ARBA" id="ARBA00023141"/>
    </source>
</evidence>
<dbReference type="Proteomes" id="UP000463961">
    <property type="component" value="Chromosome"/>
</dbReference>
<dbReference type="EC" id="4.2.3.4" evidence="7 18"/>
<organism evidence="21 22">
    <name type="scientific">Fluviibacter phosphoraccumulans</name>
    <dbReference type="NCBI Taxonomy" id="1751046"/>
    <lineage>
        <taxon>Bacteria</taxon>
        <taxon>Pseudomonadati</taxon>
        <taxon>Pseudomonadota</taxon>
        <taxon>Betaproteobacteria</taxon>
        <taxon>Rhodocyclales</taxon>
        <taxon>Fluviibacteraceae</taxon>
        <taxon>Fluviibacter</taxon>
    </lineage>
</organism>
<reference evidence="22" key="1">
    <citation type="submission" date="2020-01" db="EMBL/GenBank/DDBJ databases">
        <title>Phosphoaccumulans saitamaens gen. nov., sp. nov., a polyphosphate accumulating bacterium isolated from surface river water.</title>
        <authorList>
            <person name="Watanabe K."/>
            <person name="Suda W."/>
        </authorList>
    </citation>
    <scope>NUCLEOTIDE SEQUENCE [LARGE SCALE GENOMIC DNA]</scope>
    <source>
        <strain evidence="22">ICHIAU1</strain>
    </source>
</reference>
<dbReference type="FunFam" id="1.20.1090.10:FF:000002">
    <property type="entry name" value="3-dehydroquinate synthase"/>
    <property type="match status" value="1"/>
</dbReference>
<dbReference type="InterPro" id="IPR030960">
    <property type="entry name" value="DHQS/DOIS_N"/>
</dbReference>
<evidence type="ECO:0000256" key="11">
    <source>
        <dbReference type="ARBA" id="ARBA00022723"/>
    </source>
</evidence>
<comment type="similarity">
    <text evidence="6 18">Belongs to the sugar phosphate cyclases superfamily. Dehydroquinate synthase family.</text>
</comment>
<dbReference type="AlphaFoldDB" id="A0A679I6Z2"/>
<sequence>MNTMHQTLTVALDERSYPIHIGCGLLGRAELWRPHLNPKMGAVVITNTTVAPLYLDKVLATLAELGCPAFSVVLPDGEEYKSWETLNTVFDALLENRCERGTTLIALGGGVIGDLVGFAAACYQRGAPFIQVPTTLLSQVDSSVGGKTAINHPLGKNMIGAFYQPKLVLADLDTLDTLPPREMAAGMSEVIKYGLIRDPAFFSWLEQQAAGLMHRDKALLAQAVYQSCAHKAEVVARDEREAGERALLNLGHTFGHAIETGMGYGSWLHGEAVAAGTVMAALLSEQLGWLDQAAIERIKALFRRVGLPVDGPWLAATPLATAQRYLELMRHDKKVSAGILRLVLLQGIGQAVVSADANDAAILQAVQAGLAVAPSVLSVPPTQI</sequence>
<dbReference type="Pfam" id="PF24621">
    <property type="entry name" value="DHQS_C"/>
    <property type="match status" value="1"/>
</dbReference>
<evidence type="ECO:0000256" key="7">
    <source>
        <dbReference type="ARBA" id="ARBA00013031"/>
    </source>
</evidence>
<accession>A0A679I6Z2</accession>
<comment type="cofactor">
    <cofactor evidence="18">
        <name>Co(2+)</name>
        <dbReference type="ChEBI" id="CHEBI:48828"/>
    </cofactor>
    <cofactor evidence="18">
        <name>Zn(2+)</name>
        <dbReference type="ChEBI" id="CHEBI:29105"/>
    </cofactor>
    <text evidence="18">Binds 1 divalent metal cation per subunit. Can use either Co(2+) or Zn(2+).</text>
</comment>
<evidence type="ECO:0000256" key="9">
    <source>
        <dbReference type="ARBA" id="ARBA00022490"/>
    </source>
</evidence>
<feature type="binding site" evidence="18">
    <location>
        <position position="189"/>
    </location>
    <ligand>
        <name>Zn(2+)</name>
        <dbReference type="ChEBI" id="CHEBI:29105"/>
    </ligand>
</feature>
<evidence type="ECO:0000259" key="20">
    <source>
        <dbReference type="Pfam" id="PF24621"/>
    </source>
</evidence>
<feature type="binding site" evidence="18">
    <location>
        <begin position="110"/>
        <end position="114"/>
    </location>
    <ligand>
        <name>NAD(+)</name>
        <dbReference type="ChEBI" id="CHEBI:57540"/>
    </ligand>
</feature>
<dbReference type="EMBL" id="AP022345">
    <property type="protein sequence ID" value="BBU68143.1"/>
    <property type="molecule type" value="Genomic_DNA"/>
</dbReference>
<dbReference type="NCBIfam" id="TIGR01357">
    <property type="entry name" value="aroB"/>
    <property type="match status" value="1"/>
</dbReference>
<evidence type="ECO:0000256" key="12">
    <source>
        <dbReference type="ARBA" id="ARBA00022741"/>
    </source>
</evidence>
<evidence type="ECO:0000259" key="19">
    <source>
        <dbReference type="Pfam" id="PF01761"/>
    </source>
</evidence>
<evidence type="ECO:0000256" key="5">
    <source>
        <dbReference type="ARBA" id="ARBA00004661"/>
    </source>
</evidence>
<feature type="binding site" evidence="18">
    <location>
        <begin position="76"/>
        <end position="81"/>
    </location>
    <ligand>
        <name>NAD(+)</name>
        <dbReference type="ChEBI" id="CHEBI:57540"/>
    </ligand>
</feature>
<comment type="pathway">
    <text evidence="5 18">Metabolic intermediate biosynthesis; chorismate biosynthesis; chorismate from D-erythrose 4-phosphate and phosphoenolpyruvate: step 2/7.</text>
</comment>
<feature type="binding site" evidence="18">
    <location>
        <position position="156"/>
    </location>
    <ligand>
        <name>NAD(+)</name>
        <dbReference type="ChEBI" id="CHEBI:57540"/>
    </ligand>
</feature>
<proteinExistence type="inferred from homology"/>
<feature type="binding site" evidence="18">
    <location>
        <position position="269"/>
    </location>
    <ligand>
        <name>Zn(2+)</name>
        <dbReference type="ChEBI" id="CHEBI:29105"/>
    </ligand>
</feature>
<evidence type="ECO:0000256" key="2">
    <source>
        <dbReference type="ARBA" id="ARBA00001911"/>
    </source>
</evidence>
<keyword evidence="9 18" id="KW-0963">Cytoplasm</keyword>
<dbReference type="Gene3D" id="3.40.50.1970">
    <property type="match status" value="1"/>
</dbReference>
<dbReference type="OrthoDB" id="9806583at2"/>
<dbReference type="GO" id="GO:0000166">
    <property type="term" value="F:nucleotide binding"/>
    <property type="evidence" value="ECO:0007669"/>
    <property type="project" value="UniProtKB-KW"/>
</dbReference>
<dbReference type="InterPro" id="IPR056179">
    <property type="entry name" value="DHQS_C"/>
</dbReference>
<protein>
    <recommendedName>
        <fullName evidence="8 18">3-dehydroquinate synthase</fullName>
        <shortName evidence="18">DHQS</shortName>
        <ecNumber evidence="7 18">4.2.3.4</ecNumber>
    </recommendedName>
</protein>
<evidence type="ECO:0000313" key="21">
    <source>
        <dbReference type="EMBL" id="BBU68143.1"/>
    </source>
</evidence>
<feature type="binding site" evidence="18">
    <location>
        <begin position="174"/>
        <end position="177"/>
    </location>
    <ligand>
        <name>NAD(+)</name>
        <dbReference type="ChEBI" id="CHEBI:57540"/>
    </ligand>
</feature>
<feature type="domain" description="3-dehydroquinate synthase N-terminal" evidence="19">
    <location>
        <begin position="72"/>
        <end position="184"/>
    </location>
</feature>
<comment type="cofactor">
    <cofactor evidence="2 18">
        <name>NAD(+)</name>
        <dbReference type="ChEBI" id="CHEBI:57540"/>
    </cofactor>
</comment>
<keyword evidence="15 18" id="KW-0057">Aromatic amino acid biosynthesis</keyword>
<name>A0A679I6Z2_9RHOO</name>
<evidence type="ECO:0000256" key="13">
    <source>
        <dbReference type="ARBA" id="ARBA00022833"/>
    </source>
</evidence>
<dbReference type="UniPathway" id="UPA00053">
    <property type="reaction ID" value="UER00085"/>
</dbReference>
<comment type="subcellular location">
    <subcellularLocation>
        <location evidence="4 18">Cytoplasm</location>
    </subcellularLocation>
</comment>
<evidence type="ECO:0000256" key="1">
    <source>
        <dbReference type="ARBA" id="ARBA00001393"/>
    </source>
</evidence>
<feature type="binding site" evidence="18">
    <location>
        <position position="252"/>
    </location>
    <ligand>
        <name>Zn(2+)</name>
        <dbReference type="ChEBI" id="CHEBI:29105"/>
    </ligand>
</feature>
<dbReference type="GO" id="GO:0003856">
    <property type="term" value="F:3-dehydroquinate synthase activity"/>
    <property type="evidence" value="ECO:0007669"/>
    <property type="project" value="UniProtKB-UniRule"/>
</dbReference>
<dbReference type="CDD" id="cd08195">
    <property type="entry name" value="DHQS"/>
    <property type="match status" value="1"/>
</dbReference>
<dbReference type="PANTHER" id="PTHR43622:SF7">
    <property type="entry name" value="3-DEHYDROQUINATE SYNTHASE, CHLOROPLASTIC"/>
    <property type="match status" value="1"/>
</dbReference>
<gene>
    <name evidence="18 21" type="primary">aroB</name>
    <name evidence="21" type="ORF">ICHIAU1_04260</name>
</gene>
<evidence type="ECO:0000256" key="17">
    <source>
        <dbReference type="ARBA" id="ARBA00023285"/>
    </source>
</evidence>
<dbReference type="PANTHER" id="PTHR43622">
    <property type="entry name" value="3-DEHYDROQUINATE SYNTHASE"/>
    <property type="match status" value="1"/>
</dbReference>
<dbReference type="InterPro" id="IPR050071">
    <property type="entry name" value="Dehydroquinate_synthase"/>
</dbReference>
<keyword evidence="11 18" id="KW-0479">Metal-binding</keyword>
<feature type="binding site" evidence="18">
    <location>
        <begin position="134"/>
        <end position="135"/>
    </location>
    <ligand>
        <name>NAD(+)</name>
        <dbReference type="ChEBI" id="CHEBI:57540"/>
    </ligand>
</feature>
<evidence type="ECO:0000256" key="8">
    <source>
        <dbReference type="ARBA" id="ARBA00017684"/>
    </source>
</evidence>
<keyword evidence="13 18" id="KW-0862">Zinc</keyword>
<dbReference type="GO" id="GO:0008652">
    <property type="term" value="P:amino acid biosynthetic process"/>
    <property type="evidence" value="ECO:0007669"/>
    <property type="project" value="UniProtKB-KW"/>
</dbReference>
<dbReference type="InterPro" id="IPR016037">
    <property type="entry name" value="DHQ_synth_AroB"/>
</dbReference>
<keyword evidence="16 18" id="KW-0456">Lyase</keyword>
<keyword evidence="17 18" id="KW-0170">Cobalt</keyword>
<dbReference type="Pfam" id="PF01761">
    <property type="entry name" value="DHQ_synthase"/>
    <property type="match status" value="1"/>
</dbReference>
<feature type="binding site" evidence="18">
    <location>
        <position position="147"/>
    </location>
    <ligand>
        <name>NAD(+)</name>
        <dbReference type="ChEBI" id="CHEBI:57540"/>
    </ligand>
</feature>
<evidence type="ECO:0000256" key="18">
    <source>
        <dbReference type="HAMAP-Rule" id="MF_00110"/>
    </source>
</evidence>
<evidence type="ECO:0000256" key="6">
    <source>
        <dbReference type="ARBA" id="ARBA00005412"/>
    </source>
</evidence>
<evidence type="ECO:0000256" key="16">
    <source>
        <dbReference type="ARBA" id="ARBA00023239"/>
    </source>
</evidence>
<keyword evidence="12 18" id="KW-0547">Nucleotide-binding</keyword>
<dbReference type="SUPFAM" id="SSF56796">
    <property type="entry name" value="Dehydroquinate synthase-like"/>
    <property type="match status" value="1"/>
</dbReference>
<feature type="domain" description="3-dehydroquinate synthase C-terminal" evidence="20">
    <location>
        <begin position="186"/>
        <end position="335"/>
    </location>
</feature>
<evidence type="ECO:0000256" key="4">
    <source>
        <dbReference type="ARBA" id="ARBA00004496"/>
    </source>
</evidence>
<keyword evidence="14 18" id="KW-0520">NAD</keyword>
<keyword evidence="10 18" id="KW-0028">Amino-acid biosynthesis</keyword>
<dbReference type="GO" id="GO:0005737">
    <property type="term" value="C:cytoplasm"/>
    <property type="evidence" value="ECO:0007669"/>
    <property type="project" value="UniProtKB-SubCell"/>
</dbReference>
<comment type="function">
    <text evidence="3 18">Catalyzes the conversion of 3-deoxy-D-arabino-heptulosonate 7-phosphate (DAHP) to dehydroquinate (DHQ).</text>
</comment>
<dbReference type="GO" id="GO:0009423">
    <property type="term" value="P:chorismate biosynthetic process"/>
    <property type="evidence" value="ECO:0007669"/>
    <property type="project" value="UniProtKB-UniRule"/>
</dbReference>
<dbReference type="InterPro" id="IPR030963">
    <property type="entry name" value="DHQ_synth_fam"/>
</dbReference>
<evidence type="ECO:0000256" key="3">
    <source>
        <dbReference type="ARBA" id="ARBA00003485"/>
    </source>
</evidence>
<dbReference type="HAMAP" id="MF_00110">
    <property type="entry name" value="DHQ_synthase"/>
    <property type="match status" value="1"/>
</dbReference>
<evidence type="ECO:0000313" key="22">
    <source>
        <dbReference type="Proteomes" id="UP000463961"/>
    </source>
</evidence>
<dbReference type="RefSeq" id="WP_162048915.1">
    <property type="nucleotide sequence ID" value="NZ_AP019011.1"/>
</dbReference>
<dbReference type="GO" id="GO:0009073">
    <property type="term" value="P:aromatic amino acid family biosynthetic process"/>
    <property type="evidence" value="ECO:0007669"/>
    <property type="project" value="UniProtKB-KW"/>
</dbReference>
<evidence type="ECO:0000256" key="14">
    <source>
        <dbReference type="ARBA" id="ARBA00023027"/>
    </source>
</evidence>
<dbReference type="FunFam" id="3.40.50.1970:FF:000001">
    <property type="entry name" value="3-dehydroquinate synthase"/>
    <property type="match status" value="1"/>
</dbReference>
<comment type="catalytic activity">
    <reaction evidence="1 18">
        <text>7-phospho-2-dehydro-3-deoxy-D-arabino-heptonate = 3-dehydroquinate + phosphate</text>
        <dbReference type="Rhea" id="RHEA:21968"/>
        <dbReference type="ChEBI" id="CHEBI:32364"/>
        <dbReference type="ChEBI" id="CHEBI:43474"/>
        <dbReference type="ChEBI" id="CHEBI:58394"/>
        <dbReference type="EC" id="4.2.3.4"/>
    </reaction>
</comment>